<gene>
    <name evidence="3" type="ORF">QE109_14615</name>
</gene>
<accession>A0ABT6NG27</accession>
<feature type="transmembrane region" description="Helical" evidence="1">
    <location>
        <begin position="12"/>
        <end position="32"/>
    </location>
</feature>
<keyword evidence="1" id="KW-0472">Membrane</keyword>
<dbReference type="Proteomes" id="UP001158045">
    <property type="component" value="Unassembled WGS sequence"/>
</dbReference>
<dbReference type="Gene3D" id="2.60.200.20">
    <property type="match status" value="1"/>
</dbReference>
<dbReference type="SUPFAM" id="SSF49879">
    <property type="entry name" value="SMAD/FHA domain"/>
    <property type="match status" value="1"/>
</dbReference>
<protein>
    <submittedName>
        <fullName evidence="3">FHA domain-containing protein</fullName>
    </submittedName>
</protein>
<dbReference type="InterPro" id="IPR008984">
    <property type="entry name" value="SMAD_FHA_dom_sf"/>
</dbReference>
<dbReference type="EMBL" id="JARYZI010000011">
    <property type="protein sequence ID" value="MDH8679388.1"/>
    <property type="molecule type" value="Genomic_DNA"/>
</dbReference>
<name>A0ABT6NG27_9FIRM</name>
<keyword evidence="1" id="KW-1133">Transmembrane helix</keyword>
<dbReference type="InterPro" id="IPR050923">
    <property type="entry name" value="Cell_Proc_Reg/RNA_Proc"/>
</dbReference>
<feature type="domain" description="FHA" evidence="2">
    <location>
        <begin position="73"/>
        <end position="122"/>
    </location>
</feature>
<dbReference type="InterPro" id="IPR000253">
    <property type="entry name" value="FHA_dom"/>
</dbReference>
<comment type="caution">
    <text evidence="3">The sequence shown here is derived from an EMBL/GenBank/DDBJ whole genome shotgun (WGS) entry which is preliminary data.</text>
</comment>
<keyword evidence="4" id="KW-1185">Reference proteome</keyword>
<dbReference type="RefSeq" id="WP_281095284.1">
    <property type="nucleotide sequence ID" value="NZ_JARYZI010000011.1"/>
</dbReference>
<dbReference type="Pfam" id="PF00498">
    <property type="entry name" value="FHA"/>
    <property type="match status" value="1"/>
</dbReference>
<dbReference type="CDD" id="cd00060">
    <property type="entry name" value="FHA"/>
    <property type="match status" value="1"/>
</dbReference>
<dbReference type="PANTHER" id="PTHR23308">
    <property type="entry name" value="NUCLEAR INHIBITOR OF PROTEIN PHOSPHATASE-1"/>
    <property type="match status" value="1"/>
</dbReference>
<reference evidence="3 4" key="1">
    <citation type="submission" date="2023-04" db="EMBL/GenBank/DDBJ databases">
        <title>Fusibacter bizertensis strain WBS, isolated from littoral bottom sediments of the Arctic seas - biochemical and genomic analysis.</title>
        <authorList>
            <person name="Brioukhanov A.L."/>
        </authorList>
    </citation>
    <scope>NUCLEOTIDE SEQUENCE [LARGE SCALE GENOMIC DNA]</scope>
    <source>
        <strain evidence="3 4">WBS</strain>
    </source>
</reference>
<evidence type="ECO:0000259" key="2">
    <source>
        <dbReference type="PROSITE" id="PS50006"/>
    </source>
</evidence>
<organism evidence="3 4">
    <name type="scientific">Fusibacter bizertensis</name>
    <dbReference type="NCBI Taxonomy" id="1488331"/>
    <lineage>
        <taxon>Bacteria</taxon>
        <taxon>Bacillati</taxon>
        <taxon>Bacillota</taxon>
        <taxon>Clostridia</taxon>
        <taxon>Eubacteriales</taxon>
        <taxon>Eubacteriales Family XII. Incertae Sedis</taxon>
        <taxon>Fusibacter</taxon>
    </lineage>
</organism>
<evidence type="ECO:0000313" key="4">
    <source>
        <dbReference type="Proteomes" id="UP001158045"/>
    </source>
</evidence>
<evidence type="ECO:0000256" key="1">
    <source>
        <dbReference type="SAM" id="Phobius"/>
    </source>
</evidence>
<evidence type="ECO:0000313" key="3">
    <source>
        <dbReference type="EMBL" id="MDH8679388.1"/>
    </source>
</evidence>
<proteinExistence type="predicted"/>
<dbReference type="PROSITE" id="PS50006">
    <property type="entry name" value="FHA_DOMAIN"/>
    <property type="match status" value="1"/>
</dbReference>
<dbReference type="SMART" id="SM00240">
    <property type="entry name" value="FHA"/>
    <property type="match status" value="1"/>
</dbReference>
<keyword evidence="1" id="KW-0812">Transmembrane</keyword>
<sequence>MYEVIVMATKYILTFIIYLFILKIAKLIYIDIKKMTVWEETKVSNPHLKLLSSIEQTGTNTVTEIFPLKNTQIIIGRSLECEIAISDPHISSQHVQLERISQGFTIKDLGSANGTYINGERLSRPVLLKEDDEISLGITKLVFSEGGKLDE</sequence>